<dbReference type="GeneID" id="114844624"/>
<dbReference type="Proteomes" id="UP000515150">
    <property type="component" value="Chromosome 17"/>
</dbReference>
<evidence type="ECO:0000256" key="11">
    <source>
        <dbReference type="RuleBase" id="RU000682"/>
    </source>
</evidence>
<keyword evidence="9 10" id="KW-0539">Nucleus</keyword>
<dbReference type="SMART" id="SM00389">
    <property type="entry name" value="HOX"/>
    <property type="match status" value="1"/>
</dbReference>
<comment type="function">
    <text evidence="1">Plays a critical role in eye formation by regulating the initial specification of retinal cells and/or their subsequent proliferation.</text>
</comment>
<keyword evidence="15" id="KW-1185">Reference proteome</keyword>
<dbReference type="CDD" id="cd00086">
    <property type="entry name" value="homeodomain"/>
    <property type="match status" value="1"/>
</dbReference>
<dbReference type="InterPro" id="IPR009057">
    <property type="entry name" value="Homeodomain-like_sf"/>
</dbReference>
<evidence type="ECO:0000256" key="12">
    <source>
        <dbReference type="SAM" id="MobiDB-lite"/>
    </source>
</evidence>
<dbReference type="GO" id="GO:0005634">
    <property type="term" value="C:nucleus"/>
    <property type="evidence" value="ECO:0007669"/>
    <property type="project" value="UniProtKB-SubCell"/>
</dbReference>
<sequence length="327" mass="36559">MHLSMDTLGIVDESCLDNYDMAKGSGSSGGGRVHSIDVILGFTKDQDSLLHSIGDEAGHKVSEQNPQGAEKHVPSDPYGHLPDLGDSSQHSSYHDSDLFSGDKCDGEISDLQKDLNTGEVSPDAMKDEEHTKKKHRRNRTTFTTYQLHELERAFEKSHYPDVYSREELAMKVNLPEVRVQVWFQNRRAKWRRQEKMDTSTMKLHDSPMLSFNRPPMPPSVGPVANPMPLDPWLTSPISSATPMHSIPGFMGSPQGLQPAYPGHSFLSAAPGMVQVQGMQPMGPTPYQCPPSFNDKYPMEDDRSSSIAALRMKAKEHIQSMDKTWQHM</sequence>
<accession>A0A6P7KZX6</accession>
<evidence type="ECO:0000313" key="15">
    <source>
        <dbReference type="Proteomes" id="UP000515150"/>
    </source>
</evidence>
<dbReference type="FunFam" id="1.10.10.60:FF:000071">
    <property type="entry name" value="Retinal homeobox gene 2"/>
    <property type="match status" value="1"/>
</dbReference>
<dbReference type="Pfam" id="PF00046">
    <property type="entry name" value="Homeodomain"/>
    <property type="match status" value="1"/>
</dbReference>
<name>A0A6P7KZX6_BETSP</name>
<organism evidence="15 16">
    <name type="scientific">Betta splendens</name>
    <name type="common">Siamese fighting fish</name>
    <dbReference type="NCBI Taxonomy" id="158456"/>
    <lineage>
        <taxon>Eukaryota</taxon>
        <taxon>Metazoa</taxon>
        <taxon>Chordata</taxon>
        <taxon>Craniata</taxon>
        <taxon>Vertebrata</taxon>
        <taxon>Euteleostomi</taxon>
        <taxon>Actinopterygii</taxon>
        <taxon>Neopterygii</taxon>
        <taxon>Teleostei</taxon>
        <taxon>Neoteleostei</taxon>
        <taxon>Acanthomorphata</taxon>
        <taxon>Anabantaria</taxon>
        <taxon>Anabantiformes</taxon>
        <taxon>Anabantoidei</taxon>
        <taxon>Osphronemidae</taxon>
        <taxon>Betta</taxon>
    </lineage>
</organism>
<keyword evidence="7 10" id="KW-0371">Homeobox</keyword>
<evidence type="ECO:0000256" key="2">
    <source>
        <dbReference type="ARBA" id="ARBA00004123"/>
    </source>
</evidence>
<keyword evidence="4" id="KW-0217">Developmental protein</keyword>
<dbReference type="GO" id="GO:0000981">
    <property type="term" value="F:DNA-binding transcription factor activity, RNA polymerase II-specific"/>
    <property type="evidence" value="ECO:0007669"/>
    <property type="project" value="InterPro"/>
</dbReference>
<evidence type="ECO:0000256" key="3">
    <source>
        <dbReference type="ARBA" id="ARBA00006503"/>
    </source>
</evidence>
<dbReference type="InParanoid" id="A0A6P7KZX6"/>
<evidence type="ECO:0000313" key="16">
    <source>
        <dbReference type="RefSeq" id="XP_028987968.1"/>
    </source>
</evidence>
<dbReference type="KEGG" id="bspl:114844624"/>
<evidence type="ECO:0000256" key="10">
    <source>
        <dbReference type="PROSITE-ProRule" id="PRU00108"/>
    </source>
</evidence>
<evidence type="ECO:0000259" key="13">
    <source>
        <dbReference type="PROSITE" id="PS50071"/>
    </source>
</evidence>
<protein>
    <submittedName>
        <fullName evidence="16">Retinal homeobox protein Rx2-like</fullName>
    </submittedName>
</protein>
<gene>
    <name evidence="16" type="primary">LOC114844624</name>
</gene>
<dbReference type="RefSeq" id="XP_028987968.1">
    <property type="nucleotide sequence ID" value="XM_029132135.3"/>
</dbReference>
<evidence type="ECO:0000256" key="5">
    <source>
        <dbReference type="ARBA" id="ARBA00023015"/>
    </source>
</evidence>
<dbReference type="InterPro" id="IPR043562">
    <property type="entry name" value="RAX/RAX2"/>
</dbReference>
<proteinExistence type="inferred from homology"/>
<dbReference type="PANTHER" id="PTHR46271:SF2">
    <property type="entry name" value="RETINA AND ANTERIOR NEURAL FOLD HOMEOBOX PROTEIN 2"/>
    <property type="match status" value="1"/>
</dbReference>
<keyword evidence="5" id="KW-0805">Transcription regulation</keyword>
<dbReference type="PANTHER" id="PTHR46271">
    <property type="entry name" value="HOMEOBOX PROTEIN, PUTATIVE-RELATED"/>
    <property type="match status" value="1"/>
</dbReference>
<keyword evidence="6 10" id="KW-0238">DNA-binding</keyword>
<dbReference type="GO" id="GO:0060219">
    <property type="term" value="P:camera-type eye photoreceptor cell differentiation"/>
    <property type="evidence" value="ECO:0007669"/>
    <property type="project" value="Ensembl"/>
</dbReference>
<reference evidence="16" key="1">
    <citation type="submission" date="2025-08" db="UniProtKB">
        <authorList>
            <consortium name="RefSeq"/>
        </authorList>
    </citation>
    <scope>IDENTIFICATION</scope>
</reference>
<dbReference type="Pfam" id="PF03826">
    <property type="entry name" value="OAR"/>
    <property type="match status" value="1"/>
</dbReference>
<evidence type="ECO:0000259" key="14">
    <source>
        <dbReference type="PROSITE" id="PS50803"/>
    </source>
</evidence>
<dbReference type="GO" id="GO:0000978">
    <property type="term" value="F:RNA polymerase II cis-regulatory region sequence-specific DNA binding"/>
    <property type="evidence" value="ECO:0007669"/>
    <property type="project" value="TreeGrafter"/>
</dbReference>
<dbReference type="PROSITE" id="PS50071">
    <property type="entry name" value="HOMEOBOX_2"/>
    <property type="match status" value="1"/>
</dbReference>
<evidence type="ECO:0000256" key="1">
    <source>
        <dbReference type="ARBA" id="ARBA00003750"/>
    </source>
</evidence>
<dbReference type="PROSITE" id="PS50803">
    <property type="entry name" value="OAR"/>
    <property type="match status" value="1"/>
</dbReference>
<dbReference type="InterPro" id="IPR003654">
    <property type="entry name" value="OAR_dom"/>
</dbReference>
<keyword evidence="8" id="KW-0804">Transcription</keyword>
<evidence type="ECO:0000256" key="8">
    <source>
        <dbReference type="ARBA" id="ARBA00023163"/>
    </source>
</evidence>
<dbReference type="Gene3D" id="1.10.10.60">
    <property type="entry name" value="Homeodomain-like"/>
    <property type="match status" value="1"/>
</dbReference>
<comment type="subcellular location">
    <subcellularLocation>
        <location evidence="2 10 11">Nucleus</location>
    </subcellularLocation>
</comment>
<evidence type="ECO:0000256" key="7">
    <source>
        <dbReference type="ARBA" id="ARBA00023155"/>
    </source>
</evidence>
<dbReference type="InterPro" id="IPR017970">
    <property type="entry name" value="Homeobox_CS"/>
</dbReference>
<feature type="DNA-binding region" description="Homeobox" evidence="10">
    <location>
        <begin position="135"/>
        <end position="194"/>
    </location>
</feature>
<comment type="similarity">
    <text evidence="3">Belongs to the paired homeobox family. Bicoid subfamily.</text>
</comment>
<dbReference type="GO" id="GO:0045944">
    <property type="term" value="P:positive regulation of transcription by RNA polymerase II"/>
    <property type="evidence" value="ECO:0007669"/>
    <property type="project" value="InterPro"/>
</dbReference>
<dbReference type="AlphaFoldDB" id="A0A6P7KZX6"/>
<feature type="region of interest" description="Disordered" evidence="12">
    <location>
        <begin position="59"/>
        <end position="99"/>
    </location>
</feature>
<dbReference type="SUPFAM" id="SSF46689">
    <property type="entry name" value="Homeodomain-like"/>
    <property type="match status" value="1"/>
</dbReference>
<feature type="region of interest" description="Disordered" evidence="12">
    <location>
        <begin position="114"/>
        <end position="139"/>
    </location>
</feature>
<evidence type="ECO:0000256" key="6">
    <source>
        <dbReference type="ARBA" id="ARBA00023125"/>
    </source>
</evidence>
<evidence type="ECO:0000256" key="4">
    <source>
        <dbReference type="ARBA" id="ARBA00022473"/>
    </source>
</evidence>
<evidence type="ECO:0000256" key="9">
    <source>
        <dbReference type="ARBA" id="ARBA00023242"/>
    </source>
</evidence>
<dbReference type="PROSITE" id="PS00027">
    <property type="entry name" value="HOMEOBOX_1"/>
    <property type="match status" value="1"/>
</dbReference>
<dbReference type="InterPro" id="IPR001356">
    <property type="entry name" value="HD"/>
</dbReference>
<feature type="domain" description="OAR" evidence="14">
    <location>
        <begin position="304"/>
        <end position="317"/>
    </location>
</feature>
<dbReference type="OrthoDB" id="6159439at2759"/>
<feature type="domain" description="Homeobox" evidence="13">
    <location>
        <begin position="133"/>
        <end position="193"/>
    </location>
</feature>